<name>A0A0U1QQ95_9BACL</name>
<proteinExistence type="predicted"/>
<reference evidence="1 2" key="1">
    <citation type="journal article" date="2011" name="J. Bacteriol.">
        <title>Draft genome sequence of Sporolactobacillus inulinus strain CASD, an efficient D-lactic acid-producing bacterium with high-concentration lactate tolerance capability.</title>
        <authorList>
            <person name="Yu B."/>
            <person name="Su F."/>
            <person name="Wang L."/>
            <person name="Xu K."/>
            <person name="Zhao B."/>
            <person name="Xu P."/>
        </authorList>
    </citation>
    <scope>NUCLEOTIDE SEQUENCE [LARGE SCALE GENOMIC DNA]</scope>
    <source>
        <strain evidence="1 2">CASD</strain>
    </source>
</reference>
<dbReference type="STRING" id="1069536.SINU_05315"/>
<dbReference type="Proteomes" id="UP000035553">
    <property type="component" value="Unassembled WGS sequence"/>
</dbReference>
<organism evidence="1 2">
    <name type="scientific">Sporolactobacillus inulinus CASD</name>
    <dbReference type="NCBI Taxonomy" id="1069536"/>
    <lineage>
        <taxon>Bacteria</taxon>
        <taxon>Bacillati</taxon>
        <taxon>Bacillota</taxon>
        <taxon>Bacilli</taxon>
        <taxon>Bacillales</taxon>
        <taxon>Sporolactobacillaceae</taxon>
        <taxon>Sporolactobacillus</taxon>
    </lineage>
</organism>
<protein>
    <submittedName>
        <fullName evidence="1">Uncharacterized protein</fullName>
    </submittedName>
</protein>
<keyword evidence="2" id="KW-1185">Reference proteome</keyword>
<comment type="caution">
    <text evidence="1">The sequence shown here is derived from an EMBL/GenBank/DDBJ whole genome shotgun (WGS) entry which is preliminary data.</text>
</comment>
<sequence>MIRSAIPSDILALKDLCTQLGYEEKEAAIKQRLHYILNNPDNGFFVYEAQSGCVCGWAHIFGKHFLEGVYASSAASSLTMRIADKELADNCSKHASTGPFSTAIPNCASVQEEPENKHINFTCSSVTKI</sequence>
<evidence type="ECO:0000313" key="1">
    <source>
        <dbReference type="EMBL" id="KLI02942.1"/>
    </source>
</evidence>
<gene>
    <name evidence="1" type="ORF">SINU_05315</name>
</gene>
<evidence type="ECO:0000313" key="2">
    <source>
        <dbReference type="Proteomes" id="UP000035553"/>
    </source>
</evidence>
<dbReference type="Gene3D" id="3.40.630.30">
    <property type="match status" value="1"/>
</dbReference>
<dbReference type="EMBL" id="AFVQ02000066">
    <property type="protein sequence ID" value="KLI02942.1"/>
    <property type="molecule type" value="Genomic_DNA"/>
</dbReference>
<dbReference type="AlphaFoldDB" id="A0A0U1QQ95"/>
<accession>A0A0U1QQ95</accession>